<reference evidence="3 4" key="1">
    <citation type="journal article" date="2023" name="BMC Biol.">
        <title>The compact genome of the sponge Oopsacas minuta (Hexactinellida) is lacking key metazoan core genes.</title>
        <authorList>
            <person name="Santini S."/>
            <person name="Schenkelaars Q."/>
            <person name="Jourda C."/>
            <person name="Duchesne M."/>
            <person name="Belahbib H."/>
            <person name="Rocher C."/>
            <person name="Selva M."/>
            <person name="Riesgo A."/>
            <person name="Vervoort M."/>
            <person name="Leys S.P."/>
            <person name="Kodjabachian L."/>
            <person name="Le Bivic A."/>
            <person name="Borchiellini C."/>
            <person name="Claverie J.M."/>
            <person name="Renard E."/>
        </authorList>
    </citation>
    <scope>NUCLEOTIDE SEQUENCE [LARGE SCALE GENOMIC DNA]</scope>
    <source>
        <strain evidence="3">SPO-2</strain>
    </source>
</reference>
<dbReference type="AlphaFoldDB" id="A0AAV7KKA9"/>
<dbReference type="InterPro" id="IPR016135">
    <property type="entry name" value="UBQ-conjugating_enzyme/RWD"/>
</dbReference>
<proteinExistence type="predicted"/>
<feature type="domain" description="UBC core" evidence="2">
    <location>
        <begin position="14"/>
        <end position="164"/>
    </location>
</feature>
<dbReference type="SUPFAM" id="SSF54495">
    <property type="entry name" value="UBC-like"/>
    <property type="match status" value="1"/>
</dbReference>
<dbReference type="SMART" id="SM00212">
    <property type="entry name" value="UBCc"/>
    <property type="match status" value="1"/>
</dbReference>
<comment type="caution">
    <text evidence="3">The sequence shown here is derived from an EMBL/GenBank/DDBJ whole genome shotgun (WGS) entry which is preliminary data.</text>
</comment>
<dbReference type="FunFam" id="3.10.110.10:FF:000109">
    <property type="entry name" value="Ubiquitin-conjugating enzyme E2 J2-like"/>
    <property type="match status" value="1"/>
</dbReference>
<keyword evidence="4" id="KW-1185">Reference proteome</keyword>
<dbReference type="PROSITE" id="PS50127">
    <property type="entry name" value="UBC_2"/>
    <property type="match status" value="1"/>
</dbReference>
<dbReference type="InterPro" id="IPR000608">
    <property type="entry name" value="UBC"/>
</dbReference>
<evidence type="ECO:0000313" key="4">
    <source>
        <dbReference type="Proteomes" id="UP001165289"/>
    </source>
</evidence>
<evidence type="ECO:0000259" key="2">
    <source>
        <dbReference type="PROSITE" id="PS50127"/>
    </source>
</evidence>
<dbReference type="CDD" id="cd23799">
    <property type="entry name" value="UBCc_UBE2J"/>
    <property type="match status" value="1"/>
</dbReference>
<dbReference type="Gene3D" id="3.10.110.10">
    <property type="entry name" value="Ubiquitin Conjugating Enzyme"/>
    <property type="match status" value="1"/>
</dbReference>
<dbReference type="InterPro" id="IPR050113">
    <property type="entry name" value="Ub_conjugating_enzyme"/>
</dbReference>
<organism evidence="3 4">
    <name type="scientific">Oopsacas minuta</name>
    <dbReference type="NCBI Taxonomy" id="111878"/>
    <lineage>
        <taxon>Eukaryota</taxon>
        <taxon>Metazoa</taxon>
        <taxon>Porifera</taxon>
        <taxon>Hexactinellida</taxon>
        <taxon>Hexasterophora</taxon>
        <taxon>Lyssacinosida</taxon>
        <taxon>Leucopsacidae</taxon>
        <taxon>Oopsacas</taxon>
    </lineage>
</organism>
<dbReference type="PANTHER" id="PTHR24067">
    <property type="entry name" value="UBIQUITIN-CONJUGATING ENZYME E2"/>
    <property type="match status" value="1"/>
</dbReference>
<evidence type="ECO:0000256" key="1">
    <source>
        <dbReference type="SAM" id="MobiDB-lite"/>
    </source>
</evidence>
<feature type="region of interest" description="Disordered" evidence="1">
    <location>
        <begin position="171"/>
        <end position="201"/>
    </location>
</feature>
<feature type="compositionally biased region" description="Basic and acidic residues" evidence="1">
    <location>
        <begin position="171"/>
        <end position="195"/>
    </location>
</feature>
<name>A0AAV7KKA9_9METZ</name>
<protein>
    <submittedName>
        <fullName evidence="3">Ubiquitin-conjugating enzyme E2 J2-like</fullName>
    </submittedName>
</protein>
<gene>
    <name evidence="3" type="ORF">LOD99_10321</name>
</gene>
<accession>A0AAV7KKA9</accession>
<sequence>MTDDECRLQYHLSRATKRLNRDIKLILSDPIPGIQVAPNEDDILDWHFTIQGKKESPYEDGVYHGKLVFPPNFPFAPPKILFLTPNGRFKVNKRICFSLSDFHPEEWKPAYSVTAVLRGVYEFMHECTDTIGSIDASESERKQLALDSNKFNLKNIDFCRLFPNFCGSEPDKYPSDPNEKIQSQHELNSEHEKWNTDPPVQTFTDDYQKGNSIVDIPYQSKRNPNKFRLCFCLCCIKSDFYI</sequence>
<dbReference type="EMBL" id="JAKMXF010000029">
    <property type="protein sequence ID" value="KAI6660679.1"/>
    <property type="molecule type" value="Genomic_DNA"/>
</dbReference>
<dbReference type="Proteomes" id="UP001165289">
    <property type="component" value="Unassembled WGS sequence"/>
</dbReference>
<dbReference type="Pfam" id="PF00179">
    <property type="entry name" value="UQ_con"/>
    <property type="match status" value="1"/>
</dbReference>
<evidence type="ECO:0000313" key="3">
    <source>
        <dbReference type="EMBL" id="KAI6660679.1"/>
    </source>
</evidence>